<dbReference type="PANTHER" id="PTHR30572">
    <property type="entry name" value="MEMBRANE COMPONENT OF TRANSPORTER-RELATED"/>
    <property type="match status" value="1"/>
</dbReference>
<evidence type="ECO:0000256" key="5">
    <source>
        <dbReference type="ARBA" id="ARBA00023136"/>
    </source>
</evidence>
<dbReference type="InterPro" id="IPR050250">
    <property type="entry name" value="Macrolide_Exporter_MacB"/>
</dbReference>
<protein>
    <submittedName>
        <fullName evidence="9">FtsX-like permease family protein</fullName>
    </submittedName>
    <submittedName>
        <fullName evidence="10">Putative ABC transport system permease protein</fullName>
    </submittedName>
</protein>
<dbReference type="OrthoDB" id="8740261at2"/>
<feature type="domain" description="MacB-like periplasmic core" evidence="8">
    <location>
        <begin position="20"/>
        <end position="226"/>
    </location>
</feature>
<dbReference type="EMBL" id="FXTA01000005">
    <property type="protein sequence ID" value="SMO87995.1"/>
    <property type="molecule type" value="Genomic_DNA"/>
</dbReference>
<feature type="transmembrane region" description="Helical" evidence="6">
    <location>
        <begin position="21"/>
        <end position="41"/>
    </location>
</feature>
<gene>
    <name evidence="9" type="ORF">GJU42_08870</name>
    <name evidence="10" type="ORF">SAMN06265349_105451</name>
</gene>
<evidence type="ECO:0000256" key="3">
    <source>
        <dbReference type="ARBA" id="ARBA00022692"/>
    </source>
</evidence>
<dbReference type="InterPro" id="IPR025857">
    <property type="entry name" value="MacB_PCD"/>
</dbReference>
<feature type="domain" description="ABC3 transporter permease C-terminal" evidence="7">
    <location>
        <begin position="296"/>
        <end position="405"/>
    </location>
</feature>
<dbReference type="Pfam" id="PF12704">
    <property type="entry name" value="MacB_PCD"/>
    <property type="match status" value="2"/>
</dbReference>
<dbReference type="Pfam" id="PF02687">
    <property type="entry name" value="FtsX"/>
    <property type="match status" value="2"/>
</dbReference>
<dbReference type="InterPro" id="IPR003838">
    <property type="entry name" value="ABC3_permease_C"/>
</dbReference>
<comment type="subcellular location">
    <subcellularLocation>
        <location evidence="1">Cell membrane</location>
        <topology evidence="1">Multi-pass membrane protein</topology>
    </subcellularLocation>
</comment>
<evidence type="ECO:0000259" key="7">
    <source>
        <dbReference type="Pfam" id="PF02687"/>
    </source>
</evidence>
<evidence type="ECO:0000256" key="2">
    <source>
        <dbReference type="ARBA" id="ARBA00022475"/>
    </source>
</evidence>
<evidence type="ECO:0000313" key="12">
    <source>
        <dbReference type="Proteomes" id="UP000468990"/>
    </source>
</evidence>
<feature type="transmembrane region" description="Helical" evidence="6">
    <location>
        <begin position="289"/>
        <end position="311"/>
    </location>
</feature>
<name>A0A521EVR1_9FLAO</name>
<dbReference type="Proteomes" id="UP000317289">
    <property type="component" value="Unassembled WGS sequence"/>
</dbReference>
<feature type="transmembrane region" description="Helical" evidence="6">
    <location>
        <begin position="379"/>
        <end position="404"/>
    </location>
</feature>
<dbReference type="Proteomes" id="UP000468990">
    <property type="component" value="Unassembled WGS sequence"/>
</dbReference>
<dbReference type="GO" id="GO:0005886">
    <property type="term" value="C:plasma membrane"/>
    <property type="evidence" value="ECO:0007669"/>
    <property type="project" value="UniProtKB-SubCell"/>
</dbReference>
<dbReference type="EMBL" id="WKKG01000003">
    <property type="protein sequence ID" value="MRX68074.1"/>
    <property type="molecule type" value="Genomic_DNA"/>
</dbReference>
<feature type="domain" description="ABC3 transporter permease C-terminal" evidence="7">
    <location>
        <begin position="684"/>
        <end position="795"/>
    </location>
</feature>
<evidence type="ECO:0000313" key="9">
    <source>
        <dbReference type="EMBL" id="MRX68074.1"/>
    </source>
</evidence>
<feature type="transmembrane region" description="Helical" evidence="6">
    <location>
        <begin position="766"/>
        <end position="789"/>
    </location>
</feature>
<dbReference type="RefSeq" id="WP_142452076.1">
    <property type="nucleotide sequence ID" value="NZ_FXTA01000005.1"/>
</dbReference>
<feature type="domain" description="MacB-like periplasmic core" evidence="8">
    <location>
        <begin position="436"/>
        <end position="639"/>
    </location>
</feature>
<keyword evidence="4 6" id="KW-1133">Transmembrane helix</keyword>
<proteinExistence type="predicted"/>
<feature type="transmembrane region" description="Helical" evidence="6">
    <location>
        <begin position="680"/>
        <end position="700"/>
    </location>
</feature>
<evidence type="ECO:0000313" key="11">
    <source>
        <dbReference type="Proteomes" id="UP000317289"/>
    </source>
</evidence>
<evidence type="ECO:0000256" key="1">
    <source>
        <dbReference type="ARBA" id="ARBA00004651"/>
    </source>
</evidence>
<keyword evidence="12" id="KW-1185">Reference proteome</keyword>
<keyword evidence="5 6" id="KW-0472">Membrane</keyword>
<organism evidence="10 11">
    <name type="scientific">Flavobacterium resistens</name>
    <dbReference type="NCBI Taxonomy" id="443612"/>
    <lineage>
        <taxon>Bacteria</taxon>
        <taxon>Pseudomonadati</taxon>
        <taxon>Bacteroidota</taxon>
        <taxon>Flavobacteriia</taxon>
        <taxon>Flavobacteriales</taxon>
        <taxon>Flavobacteriaceae</taxon>
        <taxon>Flavobacterium</taxon>
    </lineage>
</organism>
<reference evidence="10 11" key="1">
    <citation type="submission" date="2017-05" db="EMBL/GenBank/DDBJ databases">
        <authorList>
            <person name="Varghese N."/>
            <person name="Submissions S."/>
        </authorList>
    </citation>
    <scope>NUCLEOTIDE SEQUENCE [LARGE SCALE GENOMIC DNA]</scope>
    <source>
        <strain evidence="10 11">DSM 19382</strain>
    </source>
</reference>
<accession>A0A521EVR1</accession>
<evidence type="ECO:0000256" key="4">
    <source>
        <dbReference type="ARBA" id="ARBA00022989"/>
    </source>
</evidence>
<reference evidence="9 12" key="2">
    <citation type="submission" date="2019-11" db="EMBL/GenBank/DDBJ databases">
        <title>Flavobacterium resistens genome.</title>
        <authorList>
            <person name="Wilson V.M."/>
            <person name="Newman J.D."/>
        </authorList>
    </citation>
    <scope>NUCLEOTIDE SEQUENCE [LARGE SCALE GENOMIC DNA]</scope>
    <source>
        <strain evidence="9 12">DSM 19382</strain>
    </source>
</reference>
<feature type="transmembrane region" description="Helical" evidence="6">
    <location>
        <begin position="732"/>
        <end position="751"/>
    </location>
</feature>
<dbReference type="AlphaFoldDB" id="A0A521EVR1"/>
<evidence type="ECO:0000259" key="8">
    <source>
        <dbReference type="Pfam" id="PF12704"/>
    </source>
</evidence>
<dbReference type="GO" id="GO:0022857">
    <property type="term" value="F:transmembrane transporter activity"/>
    <property type="evidence" value="ECO:0007669"/>
    <property type="project" value="TreeGrafter"/>
</dbReference>
<sequence>MLKNWINTFFYHIKNNKLFSILNILGLSIGMATLIFAILFWNDEHSYDQWNPEKDKIYSVLNDIGGNNIWTTNAATTGPMLKAVSSDVESYCYFYAEYAKDVISYHDKKEVLNKIFTAQSNFFSFFPYRFIHGNGKTAIQDRSSIALSEETAERLFGTENPMGKLVKYNGQFFTVRGVYDLSEKSSVMPEAVTTVIDDDIERTKDQWSYHYGLVLKIKNPNTTGRIIKTLDNLFFENCTKVYAKQEGMTVTEFIKKYGDPVKASLLPLPEAKLYTGSTPFSEPNGNMQYLLILMGLSILILSLSIVNYINLATANAIKRAKEIGVRKITGATKGQIVIQFVFETALITIFSALLALVLVEVLLPYYNSFLDKNLVLVGAQFYTQLVLITLLVILVSGVLPAVYVSNFEVLKVLKGNFSRSKKGIWLRNGMLVLQFAIATFFIIGSFIVYKQVNFMAEKDLGFKGSQVVDITFKPKKGKTQYERYKVLKQEALKIKGVEGVSTALFAMGSQENSWSSANYKNEKPFLVQEMAMDLDMLDMLDIKVIKGRKLNPSISSDTISSVLINEEAAKMIPEKDILNKTILWRDQKVKIVGVVKNFNYFGLESQIAPMVFFYVTKINGVKDDIRHIFIKVKPDDISETIAGINKFWTQKVDSEYPFEYNFVDKNYARNFKKYENQRNLFALLNIIVILIAVFGLFALASFSMERRLREIAIRKTLGAETNILLKELSKQYVIFCVIGFLIGIIPAYLLLQKWLENFAFRIDIPILPFLIAFVSLLFLTLTIVLAKAYQVTKVEVLRYLKYE</sequence>
<feature type="transmembrane region" description="Helical" evidence="6">
    <location>
        <begin position="336"/>
        <end position="359"/>
    </location>
</feature>
<keyword evidence="2" id="KW-1003">Cell membrane</keyword>
<evidence type="ECO:0000256" key="6">
    <source>
        <dbReference type="SAM" id="Phobius"/>
    </source>
</evidence>
<dbReference type="PANTHER" id="PTHR30572:SF18">
    <property type="entry name" value="ABC-TYPE MACROLIDE FAMILY EXPORT SYSTEM PERMEASE COMPONENT 2"/>
    <property type="match status" value="1"/>
</dbReference>
<feature type="transmembrane region" description="Helical" evidence="6">
    <location>
        <begin position="425"/>
        <end position="449"/>
    </location>
</feature>
<evidence type="ECO:0000313" key="10">
    <source>
        <dbReference type="EMBL" id="SMO87995.1"/>
    </source>
</evidence>
<keyword evidence="3 6" id="KW-0812">Transmembrane</keyword>